<reference evidence="4" key="1">
    <citation type="submission" date="2022-10" db="EMBL/GenBank/DDBJ databases">
        <title>The complete genomes of actinobacterial strains from the NBC collection.</title>
        <authorList>
            <person name="Joergensen T.S."/>
            <person name="Alvarez Arevalo M."/>
            <person name="Sterndorff E.B."/>
            <person name="Faurdal D."/>
            <person name="Vuksanovic O."/>
            <person name="Mourched A.-S."/>
            <person name="Charusanti P."/>
            <person name="Shaw S."/>
            <person name="Blin K."/>
            <person name="Weber T."/>
        </authorList>
    </citation>
    <scope>NUCLEOTIDE SEQUENCE</scope>
    <source>
        <strain evidence="4">NBC_00003</strain>
    </source>
</reference>
<organism evidence="4">
    <name type="scientific">Streptomyces sp. NBC_00003</name>
    <dbReference type="NCBI Taxonomy" id="2903608"/>
    <lineage>
        <taxon>Bacteria</taxon>
        <taxon>Bacillati</taxon>
        <taxon>Actinomycetota</taxon>
        <taxon>Actinomycetes</taxon>
        <taxon>Kitasatosporales</taxon>
        <taxon>Streptomycetaceae</taxon>
        <taxon>Streptomyces</taxon>
    </lineage>
</organism>
<sequence length="320" mass="33179">MTLSTAFTELFGVRHPIALAPMGGSAGGALTAAVSRGGGLGLLGAGNGDAEWLARELPLVTQGTDKPWGIGFQTWAIGADAVDRALEHHPSAVMLSFGDPSPFAERIRQGGAVLILQVTDLEEARQAVELGADVIVAQGTEGGGHGARRGRSTLPFVPAVVDLVAPVPVLAAGGIADGRGLAAVLALGAAGALIGTRFQATAEALVHPSIAAAIVEGRGQDTERNRILDIARGSNWPSRYTARTLGHRYLDQWRDREAELAADPQARRDYEDDVARGELPPLPIWAGEAVDLITDRPPAADLVATLASQAEEALTRAAGN</sequence>
<dbReference type="CDD" id="cd04730">
    <property type="entry name" value="NPD_like"/>
    <property type="match status" value="1"/>
</dbReference>
<dbReference type="Pfam" id="PF03060">
    <property type="entry name" value="NMO"/>
    <property type="match status" value="2"/>
</dbReference>
<dbReference type="InterPro" id="IPR004136">
    <property type="entry name" value="NMO"/>
</dbReference>
<evidence type="ECO:0000256" key="3">
    <source>
        <dbReference type="ARBA" id="ARBA00023002"/>
    </source>
</evidence>
<dbReference type="GO" id="GO:0018580">
    <property type="term" value="F:nitronate monooxygenase activity"/>
    <property type="evidence" value="ECO:0007669"/>
    <property type="project" value="InterPro"/>
</dbReference>
<evidence type="ECO:0000256" key="2">
    <source>
        <dbReference type="ARBA" id="ARBA00022643"/>
    </source>
</evidence>
<gene>
    <name evidence="4" type="ORF">OG549_01190</name>
</gene>
<evidence type="ECO:0000313" key="4">
    <source>
        <dbReference type="EMBL" id="WTW59369.1"/>
    </source>
</evidence>
<dbReference type="EMBL" id="CP108318">
    <property type="protein sequence ID" value="WTW59369.1"/>
    <property type="molecule type" value="Genomic_DNA"/>
</dbReference>
<keyword evidence="3" id="KW-0560">Oxidoreductase</keyword>
<dbReference type="PANTHER" id="PTHR32332:SF31">
    <property type="entry name" value="2-NITROPROPANE DIOXYGENASE FAMILY, PUTATIVE (AFU_ORTHOLOGUE AFUA_2G09850)-RELATED"/>
    <property type="match status" value="1"/>
</dbReference>
<dbReference type="PANTHER" id="PTHR32332">
    <property type="entry name" value="2-NITROPROPANE DIOXYGENASE"/>
    <property type="match status" value="1"/>
</dbReference>
<accession>A0AAU2UWM9</accession>
<evidence type="ECO:0000256" key="1">
    <source>
        <dbReference type="ARBA" id="ARBA00022630"/>
    </source>
</evidence>
<dbReference type="Gene3D" id="3.20.20.70">
    <property type="entry name" value="Aldolase class I"/>
    <property type="match status" value="1"/>
</dbReference>
<protein>
    <submittedName>
        <fullName evidence="4">Nitronate monooxygenase</fullName>
    </submittedName>
</protein>
<name>A0AAU2UWM9_9ACTN</name>
<proteinExistence type="predicted"/>
<dbReference type="SUPFAM" id="SSF51412">
    <property type="entry name" value="Inosine monophosphate dehydrogenase (IMPDH)"/>
    <property type="match status" value="1"/>
</dbReference>
<keyword evidence="2" id="KW-0288">FMN</keyword>
<keyword evidence="1" id="KW-0285">Flavoprotein</keyword>
<keyword evidence="4" id="KW-0503">Monooxygenase</keyword>
<dbReference type="AlphaFoldDB" id="A0AAU2UWM9"/>
<dbReference type="InterPro" id="IPR013785">
    <property type="entry name" value="Aldolase_TIM"/>
</dbReference>